<dbReference type="Proteomes" id="UP000243528">
    <property type="component" value="Unassembled WGS sequence"/>
</dbReference>
<organism evidence="3 4">
    <name type="scientific">Haloactinopolyspora alba</name>
    <dbReference type="NCBI Taxonomy" id="648780"/>
    <lineage>
        <taxon>Bacteria</taxon>
        <taxon>Bacillati</taxon>
        <taxon>Actinomycetota</taxon>
        <taxon>Actinomycetes</taxon>
        <taxon>Jiangellales</taxon>
        <taxon>Jiangellaceae</taxon>
        <taxon>Haloactinopolyspora</taxon>
    </lineage>
</organism>
<accession>A0A2P8EBW2</accession>
<dbReference type="PANTHER" id="PTHR41771">
    <property type="entry name" value="MEMBRANE PROTEIN-RELATED"/>
    <property type="match status" value="1"/>
</dbReference>
<reference evidence="3 4" key="1">
    <citation type="submission" date="2018-03" db="EMBL/GenBank/DDBJ databases">
        <title>Genomic Encyclopedia of Archaeal and Bacterial Type Strains, Phase II (KMG-II): from individual species to whole genera.</title>
        <authorList>
            <person name="Goeker M."/>
        </authorList>
    </citation>
    <scope>NUCLEOTIDE SEQUENCE [LARGE SCALE GENOMIC DNA]</scope>
    <source>
        <strain evidence="3 4">DSM 45211</strain>
    </source>
</reference>
<keyword evidence="2" id="KW-1133">Transmembrane helix</keyword>
<evidence type="ECO:0000313" key="4">
    <source>
        <dbReference type="Proteomes" id="UP000243528"/>
    </source>
</evidence>
<proteinExistence type="predicted"/>
<feature type="transmembrane region" description="Helical" evidence="2">
    <location>
        <begin position="181"/>
        <end position="199"/>
    </location>
</feature>
<comment type="caution">
    <text evidence="3">The sequence shown here is derived from an EMBL/GenBank/DDBJ whole genome shotgun (WGS) entry which is preliminary data.</text>
</comment>
<evidence type="ECO:0000313" key="3">
    <source>
        <dbReference type="EMBL" id="PSL06956.1"/>
    </source>
</evidence>
<feature type="transmembrane region" description="Helical" evidence="2">
    <location>
        <begin position="251"/>
        <end position="269"/>
    </location>
</feature>
<feature type="transmembrane region" description="Helical" evidence="2">
    <location>
        <begin position="352"/>
        <end position="374"/>
    </location>
</feature>
<feature type="region of interest" description="Disordered" evidence="1">
    <location>
        <begin position="380"/>
        <end position="402"/>
    </location>
</feature>
<evidence type="ECO:0000256" key="1">
    <source>
        <dbReference type="SAM" id="MobiDB-lite"/>
    </source>
</evidence>
<dbReference type="InterPro" id="IPR012507">
    <property type="entry name" value="YibE_F"/>
</dbReference>
<feature type="compositionally biased region" description="Low complexity" evidence="1">
    <location>
        <begin position="388"/>
        <end position="402"/>
    </location>
</feature>
<feature type="transmembrane region" description="Helical" evidence="2">
    <location>
        <begin position="208"/>
        <end position="231"/>
    </location>
</feature>
<feature type="transmembrane region" description="Helical" evidence="2">
    <location>
        <begin position="311"/>
        <end position="332"/>
    </location>
</feature>
<feature type="transmembrane region" description="Helical" evidence="2">
    <location>
        <begin position="132"/>
        <end position="150"/>
    </location>
</feature>
<feature type="region of interest" description="Disordered" evidence="1">
    <location>
        <begin position="51"/>
        <end position="70"/>
    </location>
</feature>
<sequence length="402" mass="40701">MRHLVVAVLVPLILATVAGLIMLWPSGEQPSVDAGVRTDATILSIEPCPDAATAPQAGHDHGGQGQQGSQQCYEAGVRVDSGPDEGVETTVPLPFGAGAPEFSVGDEVVLGALPDAPLDSRYEVLDFQRSGSLIWLGALFAVAVVVLSGWKGLAALGGLLVSLGVLVVFVLPALLTGGDPLPVAVVGASVIMIVTLYLAHGVSVRTSIALIGTLVSLTLTGVLGTLFTSLAHFTGLVDHAASYLGTVDTDIDLRGLLLAGLVIGALGVLDDVTMTQSAAVWELAAADPAASRRSLFGAGLRIGREHVAATVNTLVLAYVGASLPLLMMFSVAGQGVTDAITTEAVAQEIVRALVGGLGIIAAVPVTTGLAVVAVRSKGHRPAGRRAGRQAQPSAARTPAAAD</sequence>
<evidence type="ECO:0000256" key="2">
    <source>
        <dbReference type="SAM" id="Phobius"/>
    </source>
</evidence>
<protein>
    <submittedName>
        <fullName evidence="3">Putative membrane protein</fullName>
    </submittedName>
</protein>
<dbReference type="Pfam" id="PF07907">
    <property type="entry name" value="YibE_F"/>
    <property type="match status" value="1"/>
</dbReference>
<keyword evidence="2" id="KW-0812">Transmembrane</keyword>
<keyword evidence="2" id="KW-0472">Membrane</keyword>
<dbReference type="PANTHER" id="PTHR41771:SF1">
    <property type="entry name" value="MEMBRANE PROTEIN"/>
    <property type="match status" value="1"/>
</dbReference>
<name>A0A2P8EBW2_9ACTN</name>
<gene>
    <name evidence="3" type="ORF">CLV30_102345</name>
</gene>
<dbReference type="AlphaFoldDB" id="A0A2P8EBW2"/>
<keyword evidence="4" id="KW-1185">Reference proteome</keyword>
<feature type="transmembrane region" description="Helical" evidence="2">
    <location>
        <begin position="157"/>
        <end position="175"/>
    </location>
</feature>
<dbReference type="EMBL" id="PYGE01000002">
    <property type="protein sequence ID" value="PSL06956.1"/>
    <property type="molecule type" value="Genomic_DNA"/>
</dbReference>